<dbReference type="SUPFAM" id="SSF53335">
    <property type="entry name" value="S-adenosyl-L-methionine-dependent methyltransferases"/>
    <property type="match status" value="1"/>
</dbReference>
<evidence type="ECO:0000313" key="1">
    <source>
        <dbReference type="EMBL" id="GAA0278122.1"/>
    </source>
</evidence>
<evidence type="ECO:0000313" key="2">
    <source>
        <dbReference type="Proteomes" id="UP001500967"/>
    </source>
</evidence>
<keyword evidence="2" id="KW-1185">Reference proteome</keyword>
<dbReference type="PANTHER" id="PTHR43861:SF1">
    <property type="entry name" value="TRANS-ACONITATE 2-METHYLTRANSFERASE"/>
    <property type="match status" value="1"/>
</dbReference>
<accession>A0ABP3EVT0</accession>
<sequence>MAFVQWDPAVYLRRAPERSRPFVELVARIGADPGEVRAVVDLGCGPGTLTATLADRYPAATITGLDSSAAMIADAPAGDRLTFGVVDATTWRPAATDDVVVSNAMLQWIPGHADLVTEWATALHPGAWLAFQVPGNYDAPSHVAVRELKRQRHLTTDEPGPVLDPAGYAERLPGCAVDAWETTYLHHLPSDGDAHPVRTWLEGTTLRPVVAALPADEYADFAAALDDRLHTDYPVAGGHARYPFRRVFLVAATPRP</sequence>
<dbReference type="EMBL" id="BAAAGX010000037">
    <property type="protein sequence ID" value="GAA0278122.1"/>
    <property type="molecule type" value="Genomic_DNA"/>
</dbReference>
<dbReference type="InterPro" id="IPR023149">
    <property type="entry name" value="Trans_acon_MeTrfase_C"/>
</dbReference>
<dbReference type="InterPro" id="IPR029063">
    <property type="entry name" value="SAM-dependent_MTases_sf"/>
</dbReference>
<dbReference type="RefSeq" id="WP_344653930.1">
    <property type="nucleotide sequence ID" value="NZ_BAAAGX010000037.1"/>
</dbReference>
<comment type="caution">
    <text evidence="1">The sequence shown here is derived from an EMBL/GenBank/DDBJ whole genome shotgun (WGS) entry which is preliminary data.</text>
</comment>
<dbReference type="Pfam" id="PF13489">
    <property type="entry name" value="Methyltransf_23"/>
    <property type="match status" value="1"/>
</dbReference>
<name>A0ABP3EVT0_9ACTN</name>
<dbReference type="PANTHER" id="PTHR43861">
    <property type="entry name" value="TRANS-ACONITATE 2-METHYLTRANSFERASE-RELATED"/>
    <property type="match status" value="1"/>
</dbReference>
<gene>
    <name evidence="1" type="ORF">GCM10009539_77380</name>
</gene>
<dbReference type="CDD" id="cd02440">
    <property type="entry name" value="AdoMet_MTases"/>
    <property type="match status" value="1"/>
</dbReference>
<dbReference type="Proteomes" id="UP001500967">
    <property type="component" value="Unassembled WGS sequence"/>
</dbReference>
<protein>
    <submittedName>
        <fullName evidence="1">Trans-aconitate 2-methyltransferase</fullName>
    </submittedName>
</protein>
<reference evidence="2" key="1">
    <citation type="journal article" date="2019" name="Int. J. Syst. Evol. Microbiol.">
        <title>The Global Catalogue of Microorganisms (GCM) 10K type strain sequencing project: providing services to taxonomists for standard genome sequencing and annotation.</title>
        <authorList>
            <consortium name="The Broad Institute Genomics Platform"/>
            <consortium name="The Broad Institute Genome Sequencing Center for Infectious Disease"/>
            <person name="Wu L."/>
            <person name="Ma J."/>
        </authorList>
    </citation>
    <scope>NUCLEOTIDE SEQUENCE [LARGE SCALE GENOMIC DNA]</scope>
    <source>
        <strain evidence="2">JCM 10425</strain>
    </source>
</reference>
<organism evidence="1 2">
    <name type="scientific">Cryptosporangium japonicum</name>
    <dbReference type="NCBI Taxonomy" id="80872"/>
    <lineage>
        <taxon>Bacteria</taxon>
        <taxon>Bacillati</taxon>
        <taxon>Actinomycetota</taxon>
        <taxon>Actinomycetes</taxon>
        <taxon>Cryptosporangiales</taxon>
        <taxon>Cryptosporangiaceae</taxon>
        <taxon>Cryptosporangium</taxon>
    </lineage>
</organism>
<proteinExistence type="predicted"/>
<dbReference type="Gene3D" id="1.10.150.290">
    <property type="entry name" value="S-adenosyl-L-methionine-dependent methyltransferases"/>
    <property type="match status" value="1"/>
</dbReference>
<dbReference type="Gene3D" id="3.40.50.150">
    <property type="entry name" value="Vaccinia Virus protein VP39"/>
    <property type="match status" value="1"/>
</dbReference>